<dbReference type="OrthoDB" id="10048726at2759"/>
<keyword evidence="2" id="KW-1185">Reference proteome</keyword>
<reference evidence="1" key="1">
    <citation type="submission" date="2018-05" db="EMBL/GenBank/DDBJ databases">
        <title>Draft genome of Mucuna pruriens seed.</title>
        <authorList>
            <person name="Nnadi N.E."/>
            <person name="Vos R."/>
            <person name="Hasami M.H."/>
            <person name="Devisetty U.K."/>
            <person name="Aguiy J.C."/>
        </authorList>
    </citation>
    <scope>NUCLEOTIDE SEQUENCE [LARGE SCALE GENOMIC DNA]</scope>
    <source>
        <strain evidence="1">JCA_2017</strain>
    </source>
</reference>
<feature type="non-terminal residue" evidence="1">
    <location>
        <position position="1"/>
    </location>
</feature>
<proteinExistence type="predicted"/>
<sequence>MTHAMPWYADIYNFLVASTYHLGASKTYQDKLGSKAKHYMWDDPYLWRICNDQVWCAEGADQ</sequence>
<name>A0A371FX48_MUCPR</name>
<gene>
    <name evidence="1" type="ORF">CR513_36248</name>
</gene>
<accession>A0A371FX48</accession>
<protein>
    <submittedName>
        <fullName evidence="1">Uncharacterized protein</fullName>
    </submittedName>
</protein>
<evidence type="ECO:0000313" key="1">
    <source>
        <dbReference type="EMBL" id="RDX82904.1"/>
    </source>
</evidence>
<dbReference type="Proteomes" id="UP000257109">
    <property type="component" value="Unassembled WGS sequence"/>
</dbReference>
<comment type="caution">
    <text evidence="1">The sequence shown here is derived from an EMBL/GenBank/DDBJ whole genome shotgun (WGS) entry which is preliminary data.</text>
</comment>
<dbReference type="AlphaFoldDB" id="A0A371FX48"/>
<evidence type="ECO:0000313" key="2">
    <source>
        <dbReference type="Proteomes" id="UP000257109"/>
    </source>
</evidence>
<organism evidence="1 2">
    <name type="scientific">Mucuna pruriens</name>
    <name type="common">Velvet bean</name>
    <name type="synonym">Dolichos pruriens</name>
    <dbReference type="NCBI Taxonomy" id="157652"/>
    <lineage>
        <taxon>Eukaryota</taxon>
        <taxon>Viridiplantae</taxon>
        <taxon>Streptophyta</taxon>
        <taxon>Embryophyta</taxon>
        <taxon>Tracheophyta</taxon>
        <taxon>Spermatophyta</taxon>
        <taxon>Magnoliopsida</taxon>
        <taxon>eudicotyledons</taxon>
        <taxon>Gunneridae</taxon>
        <taxon>Pentapetalae</taxon>
        <taxon>rosids</taxon>
        <taxon>fabids</taxon>
        <taxon>Fabales</taxon>
        <taxon>Fabaceae</taxon>
        <taxon>Papilionoideae</taxon>
        <taxon>50 kb inversion clade</taxon>
        <taxon>NPAAA clade</taxon>
        <taxon>indigoferoid/millettioid clade</taxon>
        <taxon>Phaseoleae</taxon>
        <taxon>Mucuna</taxon>
    </lineage>
</organism>
<dbReference type="EMBL" id="QJKJ01007515">
    <property type="protein sequence ID" value="RDX82904.1"/>
    <property type="molecule type" value="Genomic_DNA"/>
</dbReference>